<protein>
    <submittedName>
        <fullName evidence="1">Uncharacterized protein</fullName>
    </submittedName>
</protein>
<feature type="non-terminal residue" evidence="1">
    <location>
        <position position="1"/>
    </location>
</feature>
<evidence type="ECO:0000313" key="1">
    <source>
        <dbReference type="EMBL" id="CRZ01748.1"/>
    </source>
</evidence>
<reference evidence="1" key="1">
    <citation type="submission" date="2015-04" db="EMBL/GenBank/DDBJ databases">
        <title>The genome sequence of the plant pathogenic Rhizarian Plasmodiophora brassicae reveals insights in its biotrophic life cycle and the origin of chitin synthesis.</title>
        <authorList>
            <person name="Schwelm A."/>
            <person name="Fogelqvist J."/>
            <person name="Knaust A."/>
            <person name="Julke S."/>
            <person name="Lilja T."/>
            <person name="Dhandapani V."/>
            <person name="Bonilla-Rosso G."/>
            <person name="Karlsson M."/>
            <person name="Shevchenko A."/>
            <person name="Choi S.R."/>
            <person name="Kim H.G."/>
            <person name="Park J.Y."/>
            <person name="Lim Y.P."/>
            <person name="Ludwig-Muller J."/>
            <person name="Dixelius C."/>
        </authorList>
    </citation>
    <scope>NUCLEOTIDE SEQUENCE</scope>
    <source>
        <tissue evidence="1">Potato root galls</tissue>
    </source>
</reference>
<dbReference type="AlphaFoldDB" id="A0A0H5QIB5"/>
<dbReference type="EMBL" id="HACM01001306">
    <property type="protein sequence ID" value="CRZ01748.1"/>
    <property type="molecule type" value="Transcribed_RNA"/>
</dbReference>
<name>A0A0H5QIB5_9EUKA</name>
<proteinExistence type="predicted"/>
<organism evidence="1">
    <name type="scientific">Spongospora subterranea</name>
    <dbReference type="NCBI Taxonomy" id="70186"/>
    <lineage>
        <taxon>Eukaryota</taxon>
        <taxon>Sar</taxon>
        <taxon>Rhizaria</taxon>
        <taxon>Endomyxa</taxon>
        <taxon>Phytomyxea</taxon>
        <taxon>Plasmodiophorida</taxon>
        <taxon>Plasmodiophoridae</taxon>
        <taxon>Spongospora</taxon>
    </lineage>
</organism>
<sequence length="153" mass="17724">DVNQVENYFSLCEFLRKDSNPFEMECLSLWSQNKPLILTTLPDNLQITRPEIKNLCSSMTHELPLLETSPLNGPPEIAQNSIEFPEISLMQTCQTTLQKLILSARMFVRLSSSQELQRTLDPNHQTFFRFSCLPVLRCLVECCGKDIIEFQRR</sequence>
<accession>A0A0H5QIB5</accession>
<feature type="non-terminal residue" evidence="1">
    <location>
        <position position="153"/>
    </location>
</feature>